<name>X6LD42_RETFI</name>
<gene>
    <name evidence="1" type="ORF">RFI_38020</name>
</gene>
<dbReference type="EMBL" id="ASPP01043864">
    <property type="protein sequence ID" value="ETN99453.1"/>
    <property type="molecule type" value="Genomic_DNA"/>
</dbReference>
<evidence type="ECO:0000313" key="2">
    <source>
        <dbReference type="Proteomes" id="UP000023152"/>
    </source>
</evidence>
<dbReference type="Proteomes" id="UP000023152">
    <property type="component" value="Unassembled WGS sequence"/>
</dbReference>
<reference evidence="1 2" key="1">
    <citation type="journal article" date="2013" name="Curr. Biol.">
        <title>The Genome of the Foraminiferan Reticulomyxa filosa.</title>
        <authorList>
            <person name="Glockner G."/>
            <person name="Hulsmann N."/>
            <person name="Schleicher M."/>
            <person name="Noegel A.A."/>
            <person name="Eichinger L."/>
            <person name="Gallinger C."/>
            <person name="Pawlowski J."/>
            <person name="Sierra R."/>
            <person name="Euteneuer U."/>
            <person name="Pillet L."/>
            <person name="Moustafa A."/>
            <person name="Platzer M."/>
            <person name="Groth M."/>
            <person name="Szafranski K."/>
            <person name="Schliwa M."/>
        </authorList>
    </citation>
    <scope>NUCLEOTIDE SEQUENCE [LARGE SCALE GENOMIC DNA]</scope>
</reference>
<protein>
    <submittedName>
        <fullName evidence="1">Uncharacterized protein</fullName>
    </submittedName>
</protein>
<sequence length="275" mass="32103">MFRKMGLDFALLEKSQFVSSVDMYNPTTKKTEHVVYTTPLTKDTTITELFFQMANRLAPIFDEVMTDLFVDVIKSVRVNDTDKKDDKDDNKTQTELAREDIIRQGIQYGPVKTIGRASVKAREYDIVPGITSVKDWVRVALIVENESECVELFNKIMKQFDGKVARVKNGFDPKVKGEDVLHYRSILINLVFDYETYGKLDRQKEKHKHQSDDLEKAANKYWKMICEVQIILREYLNVRGRLHLYYKILRCMETNTNTTAGKVANDFSKYWELPE</sequence>
<comment type="caution">
    <text evidence="1">The sequence shown here is derived from an EMBL/GenBank/DDBJ whole genome shotgun (WGS) entry which is preliminary data.</text>
</comment>
<accession>X6LD42</accession>
<evidence type="ECO:0000313" key="1">
    <source>
        <dbReference type="EMBL" id="ETN99453.1"/>
    </source>
</evidence>
<organism evidence="1 2">
    <name type="scientific">Reticulomyxa filosa</name>
    <dbReference type="NCBI Taxonomy" id="46433"/>
    <lineage>
        <taxon>Eukaryota</taxon>
        <taxon>Sar</taxon>
        <taxon>Rhizaria</taxon>
        <taxon>Retaria</taxon>
        <taxon>Foraminifera</taxon>
        <taxon>Monothalamids</taxon>
        <taxon>Reticulomyxidae</taxon>
        <taxon>Reticulomyxa</taxon>
    </lineage>
</organism>
<dbReference type="AlphaFoldDB" id="X6LD42"/>
<proteinExistence type="predicted"/>
<keyword evidence="2" id="KW-1185">Reference proteome</keyword>